<evidence type="ECO:0000313" key="4">
    <source>
        <dbReference type="Proteomes" id="UP000028582"/>
    </source>
</evidence>
<name>A0A080YWB2_PHYNI</name>
<dbReference type="GO" id="GO:0003723">
    <property type="term" value="F:RNA binding"/>
    <property type="evidence" value="ECO:0007669"/>
    <property type="project" value="InterPro"/>
</dbReference>
<evidence type="ECO:0000313" key="3">
    <source>
        <dbReference type="EMBL" id="ETO58673.1"/>
    </source>
</evidence>
<dbReference type="PANTHER" id="PTHR11240">
    <property type="entry name" value="RIBONUCLEASE T2"/>
    <property type="match status" value="1"/>
</dbReference>
<gene>
    <name evidence="3" type="ORF">F444_22947</name>
</gene>
<reference evidence="3 4" key="1">
    <citation type="submission" date="2013-11" db="EMBL/GenBank/DDBJ databases">
        <title>The Genome Sequence of Phytophthora parasitica P1976.</title>
        <authorList>
            <consortium name="The Broad Institute Genomics Platform"/>
            <person name="Russ C."/>
            <person name="Tyler B."/>
            <person name="Panabieres F."/>
            <person name="Shan W."/>
            <person name="Tripathy S."/>
            <person name="Grunwald N."/>
            <person name="Machado M."/>
            <person name="Johnson C.S."/>
            <person name="Walker B."/>
            <person name="Young S."/>
            <person name="Zeng Q."/>
            <person name="Gargeya S."/>
            <person name="Fitzgerald M."/>
            <person name="Haas B."/>
            <person name="Abouelleil A."/>
            <person name="Allen A.W."/>
            <person name="Alvarado L."/>
            <person name="Arachchi H.M."/>
            <person name="Berlin A.M."/>
            <person name="Chapman S.B."/>
            <person name="Gainer-Dewar J."/>
            <person name="Goldberg J."/>
            <person name="Griggs A."/>
            <person name="Gujja S."/>
            <person name="Hansen M."/>
            <person name="Howarth C."/>
            <person name="Imamovic A."/>
            <person name="Ireland A."/>
            <person name="Larimer J."/>
            <person name="McCowan C."/>
            <person name="Murphy C."/>
            <person name="Pearson M."/>
            <person name="Poon T.W."/>
            <person name="Priest M."/>
            <person name="Roberts A."/>
            <person name="Saif S."/>
            <person name="Shea T."/>
            <person name="Sisk P."/>
            <person name="Sykes S."/>
            <person name="Wortman J."/>
            <person name="Nusbaum C."/>
            <person name="Birren B."/>
        </authorList>
    </citation>
    <scope>NUCLEOTIDE SEQUENCE [LARGE SCALE GENOMIC DNA]</scope>
    <source>
        <strain evidence="3 4">P1976</strain>
    </source>
</reference>
<dbReference type="EMBL" id="ANJA01004940">
    <property type="protein sequence ID" value="ETO58673.1"/>
    <property type="molecule type" value="Genomic_DNA"/>
</dbReference>
<dbReference type="PANTHER" id="PTHR11240:SF22">
    <property type="entry name" value="RIBONUCLEASE T2"/>
    <property type="match status" value="1"/>
</dbReference>
<dbReference type="Proteomes" id="UP000028582">
    <property type="component" value="Unassembled WGS sequence"/>
</dbReference>
<proteinExistence type="inferred from homology"/>
<dbReference type="SUPFAM" id="SSF55895">
    <property type="entry name" value="Ribonuclease Rh-like"/>
    <property type="match status" value="1"/>
</dbReference>
<organism evidence="3 4">
    <name type="scientific">Phytophthora nicotianae P1976</name>
    <dbReference type="NCBI Taxonomy" id="1317066"/>
    <lineage>
        <taxon>Eukaryota</taxon>
        <taxon>Sar</taxon>
        <taxon>Stramenopiles</taxon>
        <taxon>Oomycota</taxon>
        <taxon>Peronosporomycetes</taxon>
        <taxon>Peronosporales</taxon>
        <taxon>Peronosporaceae</taxon>
        <taxon>Phytophthora</taxon>
    </lineage>
</organism>
<comment type="caution">
    <text evidence="3">The sequence shown here is derived from an EMBL/GenBank/DDBJ whole genome shotgun (WGS) entry which is preliminary data.</text>
</comment>
<dbReference type="GO" id="GO:0005576">
    <property type="term" value="C:extracellular region"/>
    <property type="evidence" value="ECO:0007669"/>
    <property type="project" value="TreeGrafter"/>
</dbReference>
<dbReference type="InterPro" id="IPR036430">
    <property type="entry name" value="RNase_T2-like_sf"/>
</dbReference>
<dbReference type="GO" id="GO:0006401">
    <property type="term" value="P:RNA catabolic process"/>
    <property type="evidence" value="ECO:0007669"/>
    <property type="project" value="TreeGrafter"/>
</dbReference>
<dbReference type="FunFam" id="3.90.730.10:FF:000011">
    <property type="entry name" value="Uncharacterized protein"/>
    <property type="match status" value="1"/>
</dbReference>
<evidence type="ECO:0000256" key="2">
    <source>
        <dbReference type="RuleBase" id="RU004328"/>
    </source>
</evidence>
<sequence>MNANLGEVNDNRLLLCRNIERSIDRYRSGGFNLENAVSSGAPILVFTGAYNDLVSGCDGDRLSETLSHLYNEFGTQNVPAFVDKQVGLSRSRGLATPPGQCGWTIQAYQDKFFIPASTDVVCERESWVQARNRETPGHVDYGRIHFTKTQAIDYAGGWVDGSTSSGECVDICSAPSATCLTKDPTCLAKEKGPGDFDYLVLEQLFVPQFCRDLHVGVDGTISHQNVNPYPNGTVCVPERVVSKLTIHGLWSNYNDGYVSCYNPSDTVENDPYDAVKFSENQATLLAEMGEKWIDASADSTYDTLCEIYDHELQKHGLCYAAQGAGLEAAAVTYFEATLNTADRISAATEQINVWAALDTPQTTLAEIEALYDHKVMVFGSAVDGENKLSVIRTCYEKPTDIGSDGPTTQIDCANATATSTFSVCSGDEPITLLPYVAPGSSSLSTSAGSANDAYFFRAYG</sequence>
<dbReference type="InterPro" id="IPR001568">
    <property type="entry name" value="RNase_T2-like"/>
</dbReference>
<protein>
    <submittedName>
        <fullName evidence="3">Uncharacterized protein</fullName>
    </submittedName>
</protein>
<dbReference type="Gene3D" id="3.90.730.10">
    <property type="entry name" value="Ribonuclease T2-like"/>
    <property type="match status" value="1"/>
</dbReference>
<comment type="similarity">
    <text evidence="1 2">Belongs to the RNase T2 family.</text>
</comment>
<dbReference type="GO" id="GO:0033897">
    <property type="term" value="F:ribonuclease T2 activity"/>
    <property type="evidence" value="ECO:0007669"/>
    <property type="project" value="InterPro"/>
</dbReference>
<dbReference type="Pfam" id="PF00445">
    <property type="entry name" value="Ribonuclease_T2"/>
    <property type="match status" value="1"/>
</dbReference>
<dbReference type="AlphaFoldDB" id="A0A080YWB2"/>
<evidence type="ECO:0000256" key="1">
    <source>
        <dbReference type="ARBA" id="ARBA00007469"/>
    </source>
</evidence>
<accession>A0A080YWB2</accession>